<keyword evidence="1" id="KW-1133">Transmembrane helix</keyword>
<evidence type="ECO:0000256" key="1">
    <source>
        <dbReference type="SAM" id="Phobius"/>
    </source>
</evidence>
<accession>A0AAW4Z5Z8</accession>
<proteinExistence type="predicted"/>
<feature type="transmembrane region" description="Helical" evidence="1">
    <location>
        <begin position="18"/>
        <end position="35"/>
    </location>
</feature>
<protein>
    <submittedName>
        <fullName evidence="2">Uncharacterized protein</fullName>
    </submittedName>
</protein>
<evidence type="ECO:0000313" key="3">
    <source>
        <dbReference type="Proteomes" id="UP001200544"/>
    </source>
</evidence>
<name>A0AAW4Z5Z8_BACT4</name>
<reference evidence="2" key="1">
    <citation type="submission" date="2021-07" db="EMBL/GenBank/DDBJ databases">
        <title>Comparative genomics of Bacteroides fragilis group isolates reveals species-dependent resistance mechanisms and validates clinical tools for resistance prediction.</title>
        <authorList>
            <person name="Wallace M.J."/>
            <person name="Jean S."/>
            <person name="Wallace M.A."/>
            <person name="Carey-Ann B.D."/>
            <person name="Dantas G."/>
        </authorList>
    </citation>
    <scope>NUCLEOTIDE SEQUENCE</scope>
    <source>
        <strain evidence="2">BJH_160</strain>
    </source>
</reference>
<keyword evidence="1" id="KW-0472">Membrane</keyword>
<dbReference type="Proteomes" id="UP001200544">
    <property type="component" value="Unassembled WGS sequence"/>
</dbReference>
<organism evidence="2 3">
    <name type="scientific">Bacteroides thetaiotaomicron</name>
    <dbReference type="NCBI Taxonomy" id="818"/>
    <lineage>
        <taxon>Bacteria</taxon>
        <taxon>Pseudomonadati</taxon>
        <taxon>Bacteroidota</taxon>
        <taxon>Bacteroidia</taxon>
        <taxon>Bacteroidales</taxon>
        <taxon>Bacteroidaceae</taxon>
        <taxon>Bacteroides</taxon>
    </lineage>
</organism>
<comment type="caution">
    <text evidence="2">The sequence shown here is derived from an EMBL/GenBank/DDBJ whole genome shotgun (WGS) entry which is preliminary data.</text>
</comment>
<evidence type="ECO:0000313" key="2">
    <source>
        <dbReference type="EMBL" id="MCE9239128.1"/>
    </source>
</evidence>
<sequence>MRKQPSSINRILNKCKDYLISVLIFILFLCFLLLFKCKSRYGYRKERQGKREAAITTSMIKAIESDKNPVYTIHGKNKTLELPMEVTDKGKLVSVVWNGHKTGFELSDEESEFTVSPQGILAWYESGLLTAEEMGGEETISKLEENIVSDSLNICLLNVQIGNCTLPEVNVRIVQGQEFPYCMGLKAWNMLLSSLSSDD</sequence>
<gene>
    <name evidence="2" type="ORF">K0H07_18440</name>
</gene>
<dbReference type="AlphaFoldDB" id="A0AAW4Z5Z8"/>
<keyword evidence="1" id="KW-0812">Transmembrane</keyword>
<dbReference type="RefSeq" id="WP_234129043.1">
    <property type="nucleotide sequence ID" value="NZ_JAHYQA010000011.1"/>
</dbReference>
<dbReference type="EMBL" id="JAHYQA010000011">
    <property type="protein sequence ID" value="MCE9239128.1"/>
    <property type="molecule type" value="Genomic_DNA"/>
</dbReference>